<evidence type="ECO:0000256" key="3">
    <source>
        <dbReference type="ARBA" id="ARBA00007614"/>
    </source>
</evidence>
<keyword evidence="5 11" id="KW-0808">Transferase</keyword>
<feature type="binding site" evidence="11">
    <location>
        <position position="158"/>
    </location>
    <ligand>
        <name>ATP</name>
        <dbReference type="ChEBI" id="CHEBI:30616"/>
    </ligand>
</feature>
<feature type="binding site" evidence="11">
    <location>
        <begin position="131"/>
        <end position="138"/>
    </location>
    <ligand>
        <name>UMP</name>
        <dbReference type="ChEBI" id="CHEBI:57865"/>
    </ligand>
</feature>
<dbReference type="InterPro" id="IPR001048">
    <property type="entry name" value="Asp/Glu/Uridylate_kinase"/>
</dbReference>
<evidence type="ECO:0000256" key="4">
    <source>
        <dbReference type="ARBA" id="ARBA00022490"/>
    </source>
</evidence>
<dbReference type="AlphaFoldDB" id="A0A0C7NLG5"/>
<keyword evidence="9 11" id="KW-0665">Pyrimidine biosynthesis</keyword>
<evidence type="ECO:0000256" key="1">
    <source>
        <dbReference type="ARBA" id="ARBA00004496"/>
    </source>
</evidence>
<evidence type="ECO:0000259" key="12">
    <source>
        <dbReference type="Pfam" id="PF00696"/>
    </source>
</evidence>
<evidence type="ECO:0000256" key="6">
    <source>
        <dbReference type="ARBA" id="ARBA00022741"/>
    </source>
</evidence>
<dbReference type="STRING" id="1006576.DTL3_1442"/>
<dbReference type="GO" id="GO:0005737">
    <property type="term" value="C:cytoplasm"/>
    <property type="evidence" value="ECO:0007669"/>
    <property type="project" value="UniProtKB-SubCell"/>
</dbReference>
<dbReference type="PANTHER" id="PTHR42833">
    <property type="entry name" value="URIDYLATE KINASE"/>
    <property type="match status" value="1"/>
</dbReference>
<comment type="caution">
    <text evidence="11">Lacks conserved residue(s) required for the propagation of feature annotation.</text>
</comment>
<dbReference type="GO" id="GO:0006225">
    <property type="term" value="P:UDP biosynthetic process"/>
    <property type="evidence" value="ECO:0007669"/>
    <property type="project" value="TreeGrafter"/>
</dbReference>
<comment type="activity regulation">
    <text evidence="11">Inhibited by UTP.</text>
</comment>
<keyword evidence="14" id="KW-1185">Reference proteome</keyword>
<dbReference type="Gene3D" id="3.40.1160.10">
    <property type="entry name" value="Acetylglutamate kinase-like"/>
    <property type="match status" value="1"/>
</dbReference>
<dbReference type="GO" id="GO:0033862">
    <property type="term" value="F:UMP kinase activity"/>
    <property type="evidence" value="ECO:0007669"/>
    <property type="project" value="UniProtKB-EC"/>
</dbReference>
<dbReference type="KEGG" id="dtn:DTL3_1442"/>
<gene>
    <name evidence="11 13" type="primary">pyrH</name>
    <name evidence="13" type="ORF">DTL3_1442</name>
</gene>
<dbReference type="Pfam" id="PF00696">
    <property type="entry name" value="AA_kinase"/>
    <property type="match status" value="1"/>
</dbReference>
<dbReference type="GO" id="GO:0044210">
    <property type="term" value="P:'de novo' CTP biosynthetic process"/>
    <property type="evidence" value="ECO:0007669"/>
    <property type="project" value="UniProtKB-UniRule"/>
</dbReference>
<dbReference type="NCBIfam" id="TIGR02075">
    <property type="entry name" value="pyrH_bact"/>
    <property type="match status" value="1"/>
</dbReference>
<accession>A0A0C7NLG5</accession>
<comment type="subunit">
    <text evidence="11">Homohexamer.</text>
</comment>
<dbReference type="FunFam" id="3.40.1160.10:FF:000001">
    <property type="entry name" value="Uridylate kinase"/>
    <property type="match status" value="1"/>
</dbReference>
<dbReference type="Proteomes" id="UP000032809">
    <property type="component" value="Chromosome I"/>
</dbReference>
<comment type="pathway">
    <text evidence="2 11">Pyrimidine metabolism; CTP biosynthesis via de novo pathway; UDP from UMP (UMPK route): step 1/1.</text>
</comment>
<organism evidence="13 14">
    <name type="scientific">Defluviitoga tunisiensis</name>
    <dbReference type="NCBI Taxonomy" id="1006576"/>
    <lineage>
        <taxon>Bacteria</taxon>
        <taxon>Thermotogati</taxon>
        <taxon>Thermotogota</taxon>
        <taxon>Thermotogae</taxon>
        <taxon>Petrotogales</taxon>
        <taxon>Petrotogaceae</taxon>
        <taxon>Defluviitoga</taxon>
    </lineage>
</organism>
<sequence length="236" mass="26387">MYKKILLKLSGEALSGEGKKGFDTNFSNYLVSELKKVYDLNVKIGIVIGAGNVFRGKELELEGFKTKMADQLGMLGTVMNSIYLKHFLDKNGFKSIVFSNTVNLPSVMPFKYDLVDFYFEQEYIVIFAGGTSNPLFTTDTAAALRAVEMDAEILIKATKVNGIYNKDPKEFPDSYKIDKISFSDAISQDIKVMDTEAFSICQRNKLPIIIINFFDKGSLLKAVKGEEIGTLVYPED</sequence>
<dbReference type="PIRSF" id="PIRSF005650">
    <property type="entry name" value="Uridylate_kin"/>
    <property type="match status" value="1"/>
</dbReference>
<dbReference type="SUPFAM" id="SSF53633">
    <property type="entry name" value="Carbamate kinase-like"/>
    <property type="match status" value="1"/>
</dbReference>
<dbReference type="UniPathway" id="UPA00159">
    <property type="reaction ID" value="UER00275"/>
</dbReference>
<evidence type="ECO:0000256" key="2">
    <source>
        <dbReference type="ARBA" id="ARBA00004791"/>
    </source>
</evidence>
<evidence type="ECO:0000256" key="5">
    <source>
        <dbReference type="ARBA" id="ARBA00022679"/>
    </source>
</evidence>
<keyword evidence="8 11" id="KW-0067">ATP-binding</keyword>
<protein>
    <recommendedName>
        <fullName evidence="11">Uridylate kinase</fullName>
        <shortName evidence="11">UK</shortName>
        <ecNumber evidence="11">2.7.4.22</ecNumber>
    </recommendedName>
    <alternativeName>
        <fullName evidence="11">Uridine monophosphate kinase</fullName>
        <shortName evidence="11">UMP kinase</shortName>
        <shortName evidence="11">UMPK</shortName>
    </alternativeName>
</protein>
<feature type="binding site" evidence="11">
    <location>
        <position position="70"/>
    </location>
    <ligand>
        <name>UMP</name>
        <dbReference type="ChEBI" id="CHEBI:57865"/>
    </ligand>
</feature>
<dbReference type="GO" id="GO:0005524">
    <property type="term" value="F:ATP binding"/>
    <property type="evidence" value="ECO:0007669"/>
    <property type="project" value="UniProtKB-KW"/>
</dbReference>
<dbReference type="PATRIC" id="fig|1006576.9.peg.1440"/>
<keyword evidence="6 11" id="KW-0547">Nucleotide-binding</keyword>
<reference evidence="14" key="1">
    <citation type="submission" date="2014-11" db="EMBL/GenBank/DDBJ databases">
        <authorList>
            <person name="Wibberg D."/>
        </authorList>
    </citation>
    <scope>NUCLEOTIDE SEQUENCE [LARGE SCALE GENOMIC DNA]</scope>
    <source>
        <strain evidence="14">L3</strain>
    </source>
</reference>
<comment type="subcellular location">
    <subcellularLocation>
        <location evidence="1 11">Cytoplasm</location>
    </subcellularLocation>
</comment>
<dbReference type="RefSeq" id="WP_045088129.1">
    <property type="nucleotide sequence ID" value="NZ_LN824141.1"/>
</dbReference>
<evidence type="ECO:0000256" key="9">
    <source>
        <dbReference type="ARBA" id="ARBA00022975"/>
    </source>
</evidence>
<name>A0A0C7NLG5_DEFTU</name>
<comment type="similarity">
    <text evidence="3 11">Belongs to the UMP kinase family.</text>
</comment>
<feature type="binding site" evidence="11">
    <location>
        <position position="167"/>
    </location>
    <ligand>
        <name>ATP</name>
        <dbReference type="ChEBI" id="CHEBI:30616"/>
    </ligand>
</feature>
<dbReference type="OrthoDB" id="9807458at2"/>
<comment type="catalytic activity">
    <reaction evidence="10 11">
        <text>UMP + ATP = UDP + ADP</text>
        <dbReference type="Rhea" id="RHEA:24400"/>
        <dbReference type="ChEBI" id="CHEBI:30616"/>
        <dbReference type="ChEBI" id="CHEBI:57865"/>
        <dbReference type="ChEBI" id="CHEBI:58223"/>
        <dbReference type="ChEBI" id="CHEBI:456216"/>
        <dbReference type="EC" id="2.7.4.22"/>
    </reaction>
</comment>
<feature type="binding site" evidence="11">
    <location>
        <begin position="8"/>
        <end position="11"/>
    </location>
    <ligand>
        <name>ATP</name>
        <dbReference type="ChEBI" id="CHEBI:30616"/>
    </ligand>
</feature>
<dbReference type="HAMAP" id="MF_01220_B">
    <property type="entry name" value="PyrH_B"/>
    <property type="match status" value="1"/>
</dbReference>
<proteinExistence type="inferred from homology"/>
<comment type="function">
    <text evidence="11">Catalyzes the reversible phosphorylation of UMP to UDP.</text>
</comment>
<dbReference type="InterPro" id="IPR015963">
    <property type="entry name" value="Uridylate_kinase_bac"/>
</dbReference>
<evidence type="ECO:0000313" key="14">
    <source>
        <dbReference type="Proteomes" id="UP000032809"/>
    </source>
</evidence>
<evidence type="ECO:0000256" key="11">
    <source>
        <dbReference type="HAMAP-Rule" id="MF_01220"/>
    </source>
</evidence>
<dbReference type="CDD" id="cd04254">
    <property type="entry name" value="AAK_UMPK-PyrH-Ec"/>
    <property type="match status" value="1"/>
</dbReference>
<dbReference type="InterPro" id="IPR011817">
    <property type="entry name" value="Uridylate_kinase"/>
</dbReference>
<dbReference type="EMBL" id="LN824141">
    <property type="protein sequence ID" value="CEP78736.1"/>
    <property type="molecule type" value="Genomic_DNA"/>
</dbReference>
<feature type="domain" description="Aspartate/glutamate/uridylate kinase" evidence="12">
    <location>
        <begin position="3"/>
        <end position="212"/>
    </location>
</feature>
<dbReference type="PANTHER" id="PTHR42833:SF4">
    <property type="entry name" value="URIDYLATE KINASE PUMPKIN, CHLOROPLASTIC"/>
    <property type="match status" value="1"/>
</dbReference>
<dbReference type="HOGENOM" id="CLU_033861_0_0_0"/>
<keyword evidence="7 11" id="KW-0418">Kinase</keyword>
<feature type="binding site" evidence="11">
    <location>
        <position position="164"/>
    </location>
    <ligand>
        <name>ATP</name>
        <dbReference type="ChEBI" id="CHEBI:30616"/>
    </ligand>
</feature>
<keyword evidence="4 11" id="KW-0963">Cytoplasm</keyword>
<evidence type="ECO:0000256" key="7">
    <source>
        <dbReference type="ARBA" id="ARBA00022777"/>
    </source>
</evidence>
<dbReference type="InterPro" id="IPR036393">
    <property type="entry name" value="AceGlu_kinase-like_sf"/>
</dbReference>
<evidence type="ECO:0000313" key="13">
    <source>
        <dbReference type="EMBL" id="CEP78736.1"/>
    </source>
</evidence>
<feature type="binding site" evidence="11">
    <location>
        <position position="55"/>
    </location>
    <ligand>
        <name>ATP</name>
        <dbReference type="ChEBI" id="CHEBI:30616"/>
    </ligand>
</feature>
<evidence type="ECO:0000256" key="8">
    <source>
        <dbReference type="ARBA" id="ARBA00022840"/>
    </source>
</evidence>
<feature type="binding site" evidence="11">
    <location>
        <position position="51"/>
    </location>
    <ligand>
        <name>ATP</name>
        <dbReference type="ChEBI" id="CHEBI:30616"/>
    </ligand>
</feature>
<evidence type="ECO:0000256" key="10">
    <source>
        <dbReference type="ARBA" id="ARBA00047767"/>
    </source>
</evidence>
<dbReference type="EC" id="2.7.4.22" evidence="11"/>